<sequence>MRWLTITGKFIKNEQFNFIKQQVALIKDSYKKNSDPTVITAVRELANAKIIELFPNVTSEQMEILDLMKWKTDYEFDHYIQHLSSFLLPFPKLTDQQIKKMFPKTKKLKVPDLSQIAPEQLTYLSWTDISTNKKFIVYQLNEKMVGIECKYTLLSKDNICSFCKRFGKVAYISTITKAKKSKNPDYYKAIGNFICFDSSNCNKKITNIDYLTTFLKISLGEENA</sequence>
<evidence type="ECO:0000259" key="2">
    <source>
        <dbReference type="Pfam" id="PF16571"/>
    </source>
</evidence>
<proteinExistence type="predicted"/>
<evidence type="ECO:0000313" key="4">
    <source>
        <dbReference type="Proteomes" id="UP000838308"/>
    </source>
</evidence>
<evidence type="ECO:0000259" key="1">
    <source>
        <dbReference type="Pfam" id="PF07299"/>
    </source>
</evidence>
<organism evidence="3 4">
    <name type="scientific">Neobacillus rhizosphaerae</name>
    <dbReference type="NCBI Taxonomy" id="2880965"/>
    <lineage>
        <taxon>Bacteria</taxon>
        <taxon>Bacillati</taxon>
        <taxon>Bacillota</taxon>
        <taxon>Bacilli</taxon>
        <taxon>Bacillales</taxon>
        <taxon>Bacillaceae</taxon>
        <taxon>Neobacillus</taxon>
    </lineage>
</organism>
<accession>A0ABN8KSB3</accession>
<dbReference type="InterPro" id="IPR010841">
    <property type="entry name" value="EF-G-binding_N"/>
</dbReference>
<dbReference type="Proteomes" id="UP000838308">
    <property type="component" value="Unassembled WGS sequence"/>
</dbReference>
<protein>
    <recommendedName>
        <fullName evidence="5">Elongation factor G-binding protein</fullName>
    </recommendedName>
</protein>
<dbReference type="Pfam" id="PF16571">
    <property type="entry name" value="FBP_C"/>
    <property type="match status" value="1"/>
</dbReference>
<dbReference type="RefSeq" id="WP_248735632.1">
    <property type="nucleotide sequence ID" value="NZ_CALBWS010000015.1"/>
</dbReference>
<keyword evidence="4" id="KW-1185">Reference proteome</keyword>
<evidence type="ECO:0008006" key="5">
    <source>
        <dbReference type="Google" id="ProtNLM"/>
    </source>
</evidence>
<reference evidence="3" key="1">
    <citation type="submission" date="2022-04" db="EMBL/GenBank/DDBJ databases">
        <authorList>
            <person name="Criscuolo A."/>
        </authorList>
    </citation>
    <scope>NUCLEOTIDE SEQUENCE</scope>
    <source>
        <strain evidence="3">CIP111895</strain>
    </source>
</reference>
<dbReference type="Gene3D" id="1.20.1280.250">
    <property type="match status" value="1"/>
</dbReference>
<feature type="domain" description="Elongation factor G-binding protein C-terminal treble-clef zinc-finger" evidence="2">
    <location>
        <begin position="105"/>
        <end position="206"/>
    </location>
</feature>
<evidence type="ECO:0000313" key="3">
    <source>
        <dbReference type="EMBL" id="CAH2715355.1"/>
    </source>
</evidence>
<feature type="domain" description="Elongation factor G-binding protein N-terminal" evidence="1">
    <location>
        <begin position="10"/>
        <end position="91"/>
    </location>
</feature>
<dbReference type="CDD" id="cd16342">
    <property type="entry name" value="FusC_FusB"/>
    <property type="match status" value="1"/>
</dbReference>
<dbReference type="InterPro" id="IPR038344">
    <property type="entry name" value="EF-G_N_sf"/>
</dbReference>
<gene>
    <name evidence="3" type="ORF">BACCIP111895_02539</name>
</gene>
<name>A0ABN8KSB3_9BACI</name>
<comment type="caution">
    <text evidence="3">The sequence shown here is derived from an EMBL/GenBank/DDBJ whole genome shotgun (WGS) entry which is preliminary data.</text>
</comment>
<dbReference type="Pfam" id="PF07299">
    <property type="entry name" value="EF-G-binding_N"/>
    <property type="match status" value="1"/>
</dbReference>
<dbReference type="InterPro" id="IPR032330">
    <property type="entry name" value="EF-G-binding_C"/>
</dbReference>
<dbReference type="EMBL" id="CALBWS010000015">
    <property type="protein sequence ID" value="CAH2715355.1"/>
    <property type="molecule type" value="Genomic_DNA"/>
</dbReference>